<sequence length="57" mass="6059">MHLDAGVLRGAESHVGGDLLGMPDASGLMFDPPPELRDATVEEIVDTRLAYSPIDPL</sequence>
<organism evidence="1 2">
    <name type="scientific">Luedemannella flava</name>
    <dbReference type="NCBI Taxonomy" id="349316"/>
    <lineage>
        <taxon>Bacteria</taxon>
        <taxon>Bacillati</taxon>
        <taxon>Actinomycetota</taxon>
        <taxon>Actinomycetes</taxon>
        <taxon>Micromonosporales</taxon>
        <taxon>Micromonosporaceae</taxon>
        <taxon>Luedemannella</taxon>
    </lineage>
</organism>
<dbReference type="Proteomes" id="UP001500218">
    <property type="component" value="Unassembled WGS sequence"/>
</dbReference>
<dbReference type="EMBL" id="BAAALT010000286">
    <property type="protein sequence ID" value="GAA1834922.1"/>
    <property type="molecule type" value="Genomic_DNA"/>
</dbReference>
<accession>A0ABN2MRJ1</accession>
<gene>
    <name evidence="1" type="ORF">GCM10009682_61480</name>
</gene>
<name>A0ABN2MRJ1_9ACTN</name>
<evidence type="ECO:0000313" key="1">
    <source>
        <dbReference type="EMBL" id="GAA1834922.1"/>
    </source>
</evidence>
<comment type="caution">
    <text evidence="1">The sequence shown here is derived from an EMBL/GenBank/DDBJ whole genome shotgun (WGS) entry which is preliminary data.</text>
</comment>
<keyword evidence="2" id="KW-1185">Reference proteome</keyword>
<reference evidence="1 2" key="1">
    <citation type="journal article" date="2019" name="Int. J. Syst. Evol. Microbiol.">
        <title>The Global Catalogue of Microorganisms (GCM) 10K type strain sequencing project: providing services to taxonomists for standard genome sequencing and annotation.</title>
        <authorList>
            <consortium name="The Broad Institute Genomics Platform"/>
            <consortium name="The Broad Institute Genome Sequencing Center for Infectious Disease"/>
            <person name="Wu L."/>
            <person name="Ma J."/>
        </authorList>
    </citation>
    <scope>NUCLEOTIDE SEQUENCE [LARGE SCALE GENOMIC DNA]</scope>
    <source>
        <strain evidence="1 2">JCM 13250</strain>
    </source>
</reference>
<dbReference type="RefSeq" id="WP_344140095.1">
    <property type="nucleotide sequence ID" value="NZ_BAAALT010000286.1"/>
</dbReference>
<proteinExistence type="predicted"/>
<protein>
    <submittedName>
        <fullName evidence="1">Uncharacterized protein</fullName>
    </submittedName>
</protein>
<evidence type="ECO:0000313" key="2">
    <source>
        <dbReference type="Proteomes" id="UP001500218"/>
    </source>
</evidence>